<proteinExistence type="predicted"/>
<accession>A0A6A6XWM4</accession>
<sequence>MKTPWRNIRRRLAFRHPGAPAASKSGEALDPNPGPISNSPSNSISSSTIEPVSDTLSIPYSYNPSHTLLSISSLLSSTLVKVDPHIASVLGAARRNIETLMDVESENKRLKRELLGYKMAEWDDESDEDEDEGEDEDEDEDEDGRELDMIRAERDEYKKQADTLSQKVEKLIDGLVSIMQQCNATFAELENMIK</sequence>
<evidence type="ECO:0000256" key="1">
    <source>
        <dbReference type="SAM" id="Coils"/>
    </source>
</evidence>
<keyword evidence="4" id="KW-1185">Reference proteome</keyword>
<evidence type="ECO:0000256" key="2">
    <source>
        <dbReference type="SAM" id="MobiDB-lite"/>
    </source>
</evidence>
<reference evidence="3" key="1">
    <citation type="journal article" date="2020" name="Stud. Mycol.">
        <title>101 Dothideomycetes genomes: a test case for predicting lifestyles and emergence of pathogens.</title>
        <authorList>
            <person name="Haridas S."/>
            <person name="Albert R."/>
            <person name="Binder M."/>
            <person name="Bloem J."/>
            <person name="Labutti K."/>
            <person name="Salamov A."/>
            <person name="Andreopoulos B."/>
            <person name="Baker S."/>
            <person name="Barry K."/>
            <person name="Bills G."/>
            <person name="Bluhm B."/>
            <person name="Cannon C."/>
            <person name="Castanera R."/>
            <person name="Culley D."/>
            <person name="Daum C."/>
            <person name="Ezra D."/>
            <person name="Gonzalez J."/>
            <person name="Henrissat B."/>
            <person name="Kuo A."/>
            <person name="Liang C."/>
            <person name="Lipzen A."/>
            <person name="Lutzoni F."/>
            <person name="Magnuson J."/>
            <person name="Mondo S."/>
            <person name="Nolan M."/>
            <person name="Ohm R."/>
            <person name="Pangilinan J."/>
            <person name="Park H.-J."/>
            <person name="Ramirez L."/>
            <person name="Alfaro M."/>
            <person name="Sun H."/>
            <person name="Tritt A."/>
            <person name="Yoshinaga Y."/>
            <person name="Zwiers L.-H."/>
            <person name="Turgeon B."/>
            <person name="Goodwin S."/>
            <person name="Spatafora J."/>
            <person name="Crous P."/>
            <person name="Grigoriev I."/>
        </authorList>
    </citation>
    <scope>NUCLEOTIDE SEQUENCE</scope>
    <source>
        <strain evidence="3">CBS 109.77</strain>
    </source>
</reference>
<keyword evidence="1" id="KW-0175">Coiled coil</keyword>
<gene>
    <name evidence="3" type="ORF">K505DRAFT_355203</name>
</gene>
<feature type="region of interest" description="Disordered" evidence="2">
    <location>
        <begin position="1"/>
        <end position="49"/>
    </location>
</feature>
<dbReference type="EMBL" id="MU001740">
    <property type="protein sequence ID" value="KAF2800951.1"/>
    <property type="molecule type" value="Genomic_DNA"/>
</dbReference>
<name>A0A6A6XWM4_9PLEO</name>
<feature type="compositionally biased region" description="Low complexity" evidence="2">
    <location>
        <begin position="35"/>
        <end position="49"/>
    </location>
</feature>
<feature type="region of interest" description="Disordered" evidence="2">
    <location>
        <begin position="120"/>
        <end position="160"/>
    </location>
</feature>
<protein>
    <submittedName>
        <fullName evidence="3">Uncharacterized protein</fullName>
    </submittedName>
</protein>
<dbReference type="Proteomes" id="UP000799757">
    <property type="component" value="Unassembled WGS sequence"/>
</dbReference>
<dbReference type="SUPFAM" id="SSF48371">
    <property type="entry name" value="ARM repeat"/>
    <property type="match status" value="1"/>
</dbReference>
<organism evidence="3 4">
    <name type="scientific">Melanomma pulvis-pyrius CBS 109.77</name>
    <dbReference type="NCBI Taxonomy" id="1314802"/>
    <lineage>
        <taxon>Eukaryota</taxon>
        <taxon>Fungi</taxon>
        <taxon>Dikarya</taxon>
        <taxon>Ascomycota</taxon>
        <taxon>Pezizomycotina</taxon>
        <taxon>Dothideomycetes</taxon>
        <taxon>Pleosporomycetidae</taxon>
        <taxon>Pleosporales</taxon>
        <taxon>Melanommataceae</taxon>
        <taxon>Melanomma</taxon>
    </lineage>
</organism>
<evidence type="ECO:0000313" key="4">
    <source>
        <dbReference type="Proteomes" id="UP000799757"/>
    </source>
</evidence>
<feature type="coiled-coil region" evidence="1">
    <location>
        <begin position="93"/>
        <end position="120"/>
    </location>
</feature>
<feature type="compositionally biased region" description="Acidic residues" evidence="2">
    <location>
        <begin position="122"/>
        <end position="145"/>
    </location>
</feature>
<evidence type="ECO:0000313" key="3">
    <source>
        <dbReference type="EMBL" id="KAF2800951.1"/>
    </source>
</evidence>
<feature type="compositionally biased region" description="Basic and acidic residues" evidence="2">
    <location>
        <begin position="146"/>
        <end position="160"/>
    </location>
</feature>
<dbReference type="AlphaFoldDB" id="A0A6A6XWM4"/>
<dbReference type="InterPro" id="IPR016024">
    <property type="entry name" value="ARM-type_fold"/>
</dbReference>